<evidence type="ECO:0000313" key="2">
    <source>
        <dbReference type="Proteomes" id="UP001482620"/>
    </source>
</evidence>
<protein>
    <submittedName>
        <fullName evidence="1">Uncharacterized protein</fullName>
    </submittedName>
</protein>
<reference evidence="1 2" key="1">
    <citation type="submission" date="2021-06" db="EMBL/GenBank/DDBJ databases">
        <authorList>
            <person name="Palmer J.M."/>
        </authorList>
    </citation>
    <scope>NUCLEOTIDE SEQUENCE [LARGE SCALE GENOMIC DNA]</scope>
    <source>
        <strain evidence="2">if_2019</strain>
        <tissue evidence="1">Muscle</tissue>
    </source>
</reference>
<gene>
    <name evidence="1" type="ORF">ILYODFUR_009193</name>
</gene>
<proteinExistence type="predicted"/>
<sequence length="101" mass="11108">MQSLTAQQAAGLLHGGLAVAEWFSSTTKYLRSYLIIIPCLIFNHNRTDLSKHLPDQSCLSVCFTSSRCFFLGVQLSLSISSFLISHTAPSTDIPRHAHSLT</sequence>
<dbReference type="Proteomes" id="UP001482620">
    <property type="component" value="Unassembled WGS sequence"/>
</dbReference>
<dbReference type="EMBL" id="JAHRIQ010000635">
    <property type="protein sequence ID" value="MEQ2220797.1"/>
    <property type="molecule type" value="Genomic_DNA"/>
</dbReference>
<accession>A0ABV0SLI0</accession>
<organism evidence="1 2">
    <name type="scientific">Ilyodon furcidens</name>
    <name type="common">goldbreast splitfin</name>
    <dbReference type="NCBI Taxonomy" id="33524"/>
    <lineage>
        <taxon>Eukaryota</taxon>
        <taxon>Metazoa</taxon>
        <taxon>Chordata</taxon>
        <taxon>Craniata</taxon>
        <taxon>Vertebrata</taxon>
        <taxon>Euteleostomi</taxon>
        <taxon>Actinopterygii</taxon>
        <taxon>Neopterygii</taxon>
        <taxon>Teleostei</taxon>
        <taxon>Neoteleostei</taxon>
        <taxon>Acanthomorphata</taxon>
        <taxon>Ovalentaria</taxon>
        <taxon>Atherinomorphae</taxon>
        <taxon>Cyprinodontiformes</taxon>
        <taxon>Goodeidae</taxon>
        <taxon>Ilyodon</taxon>
    </lineage>
</organism>
<name>A0ABV0SLI0_9TELE</name>
<comment type="caution">
    <text evidence="1">The sequence shown here is derived from an EMBL/GenBank/DDBJ whole genome shotgun (WGS) entry which is preliminary data.</text>
</comment>
<evidence type="ECO:0000313" key="1">
    <source>
        <dbReference type="EMBL" id="MEQ2220797.1"/>
    </source>
</evidence>
<keyword evidence="2" id="KW-1185">Reference proteome</keyword>